<keyword evidence="1" id="KW-1133">Transmembrane helix</keyword>
<evidence type="ECO:0000256" key="1">
    <source>
        <dbReference type="SAM" id="Phobius"/>
    </source>
</evidence>
<dbReference type="KEGG" id="amr:AM1_G0058"/>
<keyword evidence="1" id="KW-0812">Transmembrane</keyword>
<dbReference type="HOGENOM" id="CLU_1264628_0_0_3"/>
<keyword evidence="2" id="KW-0614">Plasmid</keyword>
<gene>
    <name evidence="2" type="ordered locus">AM1_G0058</name>
</gene>
<keyword evidence="1" id="KW-0472">Membrane</keyword>
<keyword evidence="3" id="KW-1185">Reference proteome</keyword>
<feature type="transmembrane region" description="Helical" evidence="1">
    <location>
        <begin position="20"/>
        <end position="38"/>
    </location>
</feature>
<accession>A8ZQF2</accession>
<feature type="transmembrane region" description="Helical" evidence="1">
    <location>
        <begin position="45"/>
        <end position="66"/>
    </location>
</feature>
<proteinExistence type="predicted"/>
<protein>
    <submittedName>
        <fullName evidence="2">Uncharacterized protein</fullName>
    </submittedName>
</protein>
<name>A8ZQF2_ACAM1</name>
<feature type="transmembrane region" description="Helical" evidence="1">
    <location>
        <begin position="129"/>
        <end position="152"/>
    </location>
</feature>
<dbReference type="AlphaFoldDB" id="A8ZQF2"/>
<geneLocation type="plasmid" evidence="2 3">
    <name>pREB7</name>
</geneLocation>
<feature type="transmembrane region" description="Helical" evidence="1">
    <location>
        <begin position="172"/>
        <end position="193"/>
    </location>
</feature>
<dbReference type="RefSeq" id="WP_012168307.1">
    <property type="nucleotide sequence ID" value="NC_009932.1"/>
</dbReference>
<dbReference type="Proteomes" id="UP000000268">
    <property type="component" value="Plasmid pREB7"/>
</dbReference>
<feature type="transmembrane region" description="Helical" evidence="1">
    <location>
        <begin position="101"/>
        <end position="123"/>
    </location>
</feature>
<feature type="transmembrane region" description="Helical" evidence="1">
    <location>
        <begin position="72"/>
        <end position="89"/>
    </location>
</feature>
<dbReference type="EMBL" id="CP000844">
    <property type="protein sequence ID" value="ABW33238.1"/>
    <property type="molecule type" value="Genomic_DNA"/>
</dbReference>
<sequence length="218" mass="23295">MLSPCLQTARHYAHKHGPPWSAPLLCILLTLCPFILPLPPGTQIAGLEIMAMVWSTALFLHLYQTLNIQTKLGLYLFFSGMIALTPSMVKAQNVGNAPSSACNSGFFLIGPMLGAVDTSLGWFLGGVLAYSLCAFMIALIIVFFLVVIVGLVMAGAESHNSKRTLFEVLSQYLNVIITMMVIASLVTVFNLQLSNNGNAAPIPVGGQNQPQGATSVLN</sequence>
<reference evidence="2 3" key="1">
    <citation type="journal article" date="2008" name="Proc. Natl. Acad. Sci. U.S.A.">
        <title>Niche adaptation and genome expansion in the chlorophyll d-producing cyanobacterium Acaryochloris marina.</title>
        <authorList>
            <person name="Swingley W.D."/>
            <person name="Chen M."/>
            <person name="Cheung P.C."/>
            <person name="Conrad A.L."/>
            <person name="Dejesa L.C."/>
            <person name="Hao J."/>
            <person name="Honchak B.M."/>
            <person name="Karbach L.E."/>
            <person name="Kurdoglu A."/>
            <person name="Lahiri S."/>
            <person name="Mastrian S.D."/>
            <person name="Miyashita H."/>
            <person name="Page L."/>
            <person name="Ramakrishna P."/>
            <person name="Satoh S."/>
            <person name="Sattley W.M."/>
            <person name="Shimada Y."/>
            <person name="Taylor H.L."/>
            <person name="Tomo T."/>
            <person name="Tsuchiya T."/>
            <person name="Wang Z.T."/>
            <person name="Raymond J."/>
            <person name="Mimuro M."/>
            <person name="Blankenship R.E."/>
            <person name="Touchman J.W."/>
        </authorList>
    </citation>
    <scope>NUCLEOTIDE SEQUENCE [LARGE SCALE GENOMIC DNA]</scope>
    <source>
        <strain evidence="3">MBIC 11017</strain>
        <plasmid evidence="3">Plasmid pREB7</plasmid>
    </source>
</reference>
<evidence type="ECO:0000313" key="3">
    <source>
        <dbReference type="Proteomes" id="UP000000268"/>
    </source>
</evidence>
<organism evidence="2 3">
    <name type="scientific">Acaryochloris marina (strain MBIC 11017)</name>
    <dbReference type="NCBI Taxonomy" id="329726"/>
    <lineage>
        <taxon>Bacteria</taxon>
        <taxon>Bacillati</taxon>
        <taxon>Cyanobacteriota</taxon>
        <taxon>Cyanophyceae</taxon>
        <taxon>Acaryochloridales</taxon>
        <taxon>Acaryochloridaceae</taxon>
        <taxon>Acaryochloris</taxon>
    </lineage>
</organism>
<evidence type="ECO:0000313" key="2">
    <source>
        <dbReference type="EMBL" id="ABW33238.1"/>
    </source>
</evidence>